<dbReference type="EMBL" id="JBHFFA010000008">
    <property type="protein sequence ID" value="KAL2608185.1"/>
    <property type="molecule type" value="Genomic_DNA"/>
</dbReference>
<protein>
    <submittedName>
        <fullName evidence="2">Uncharacterized protein</fullName>
    </submittedName>
</protein>
<feature type="compositionally biased region" description="Basic and acidic residues" evidence="1">
    <location>
        <begin position="13"/>
        <end position="23"/>
    </location>
</feature>
<feature type="region of interest" description="Disordered" evidence="1">
    <location>
        <begin position="1"/>
        <end position="91"/>
    </location>
</feature>
<name>A0ABD1XHD1_9MARC</name>
<keyword evidence="3" id="KW-1185">Reference proteome</keyword>
<feature type="compositionally biased region" description="Polar residues" evidence="1">
    <location>
        <begin position="1"/>
        <end position="12"/>
    </location>
</feature>
<comment type="caution">
    <text evidence="2">The sequence shown here is derived from an EMBL/GenBank/DDBJ whole genome shotgun (WGS) entry which is preliminary data.</text>
</comment>
<proteinExistence type="predicted"/>
<organism evidence="2 3">
    <name type="scientific">Riccia fluitans</name>
    <dbReference type="NCBI Taxonomy" id="41844"/>
    <lineage>
        <taxon>Eukaryota</taxon>
        <taxon>Viridiplantae</taxon>
        <taxon>Streptophyta</taxon>
        <taxon>Embryophyta</taxon>
        <taxon>Marchantiophyta</taxon>
        <taxon>Marchantiopsida</taxon>
        <taxon>Marchantiidae</taxon>
        <taxon>Marchantiales</taxon>
        <taxon>Ricciaceae</taxon>
        <taxon>Riccia</taxon>
    </lineage>
</organism>
<reference evidence="2 3" key="1">
    <citation type="submission" date="2024-09" db="EMBL/GenBank/DDBJ databases">
        <title>Chromosome-scale assembly of Riccia fluitans.</title>
        <authorList>
            <person name="Paukszto L."/>
            <person name="Sawicki J."/>
            <person name="Karawczyk K."/>
            <person name="Piernik-Szablinska J."/>
            <person name="Szczecinska M."/>
            <person name="Mazdziarz M."/>
        </authorList>
    </citation>
    <scope>NUCLEOTIDE SEQUENCE [LARGE SCALE GENOMIC DNA]</scope>
    <source>
        <strain evidence="2">Rf_01</strain>
        <tissue evidence="2">Aerial parts of the thallus</tissue>
    </source>
</reference>
<evidence type="ECO:0000313" key="3">
    <source>
        <dbReference type="Proteomes" id="UP001605036"/>
    </source>
</evidence>
<evidence type="ECO:0000313" key="2">
    <source>
        <dbReference type="EMBL" id="KAL2608185.1"/>
    </source>
</evidence>
<dbReference type="AlphaFoldDB" id="A0ABD1XHD1"/>
<sequence length="91" mass="9883">MSQTTWGIQSMTDVDRSRKDKVMNPELAIRPPPQADKTLDSTLANKSLPADVTLRERAALSHPRLGSVPDRRPAASPIPSRLNPKAAATVD</sequence>
<dbReference type="Proteomes" id="UP001605036">
    <property type="component" value="Unassembled WGS sequence"/>
</dbReference>
<accession>A0ABD1XHD1</accession>
<gene>
    <name evidence="2" type="ORF">R1flu_026758</name>
</gene>
<evidence type="ECO:0000256" key="1">
    <source>
        <dbReference type="SAM" id="MobiDB-lite"/>
    </source>
</evidence>